<feature type="modified residue" description="4-aspartylphosphate" evidence="6">
    <location>
        <position position="862"/>
    </location>
</feature>
<dbReference type="InterPro" id="IPR036890">
    <property type="entry name" value="HATPase_C_sf"/>
</dbReference>
<feature type="region of interest" description="Disordered" evidence="7">
    <location>
        <begin position="999"/>
        <end position="1038"/>
    </location>
</feature>
<dbReference type="PANTHER" id="PTHR43047">
    <property type="entry name" value="TWO-COMPONENT HISTIDINE PROTEIN KINASE"/>
    <property type="match status" value="1"/>
</dbReference>
<dbReference type="InterPro" id="IPR005467">
    <property type="entry name" value="His_kinase_dom"/>
</dbReference>
<evidence type="ECO:0000313" key="12">
    <source>
        <dbReference type="Proteomes" id="UP000266841"/>
    </source>
</evidence>
<keyword evidence="12" id="KW-1185">Reference proteome</keyword>
<dbReference type="GO" id="GO:0005886">
    <property type="term" value="C:plasma membrane"/>
    <property type="evidence" value="ECO:0007669"/>
    <property type="project" value="TreeGrafter"/>
</dbReference>
<dbReference type="InterPro" id="IPR003661">
    <property type="entry name" value="HisK_dim/P_dom"/>
</dbReference>
<evidence type="ECO:0000256" key="6">
    <source>
        <dbReference type="PROSITE-ProRule" id="PRU00169"/>
    </source>
</evidence>
<evidence type="ECO:0000256" key="5">
    <source>
        <dbReference type="ARBA" id="ARBA00022777"/>
    </source>
</evidence>
<feature type="compositionally biased region" description="Basic and acidic residues" evidence="7">
    <location>
        <begin position="1246"/>
        <end position="1257"/>
    </location>
</feature>
<dbReference type="SUPFAM" id="SSF55874">
    <property type="entry name" value="ATPase domain of HSP90 chaperone/DNA topoisomerase II/histidine kinase"/>
    <property type="match status" value="1"/>
</dbReference>
<sequence length="1267" mass="140039">MVVGGAVKVGVSEVTQQEVVTPGASEPTTGGGMRGLLQPLSSLSFIRTDSTIEGTRSGSTMISSAPTGKRSYRRLALASRITLVVFLLVLATLASLLLYRVLKWNETRFAKEQFVSMGDRASQSVLNLVSRKRLSMASFSAVISEQHPNPEMWPNVHVDGFGRIVDVIAKSGLHEQMGFAPILSYDGLREWEDHAYAYFLSRPDYFPNNTAVNPPFGRGVWRIGPNKTRVHDNDELTRDRGLLLPVFQCCIDNPGDRIRLFNLYSEPKRRKAIDGVINCTRSLRERYLFNESVNRFPDYSCGSQTEFTRIVRFEHRGPAAVMMQPIFPADDPWNIAGIVLSPIVYDEIFEDVFDRDLTGVHAVLESEESKYTYTITDGLVESFQKGDVHDAQFNDLAQSTYLTWTDLEDIAPMPRLKLTMYPTDGYIKAYSTDNPLNAALAALFAVIFATMLFLLYDFFVRSEISERRQLLDAKRRFVRYVSHEVRTPLNAVIMGLACLRSDLDNQRLVNSSEEENLNGLSESLGLLEDIEMSANSAVEVLNEVLQYDKIERSALKLELSMVEIFDTVEKTVSEFKLPAAKKEIHLKVTYEADNSNNTRHATQAGDEIVVVSSAGDLPRHVRDLYAVADSSRICQIIRNLVSNALKFTSNQGRVLVRISYCNAPIMNSLKHRQQTRSGKRTSKGSDGSKVTVKLNNGDKIDVEPRGHVLMTICDSGAGMTSEQLDSLFGEGVQFNADRLQGGNGSGLGLHITKNLIEQHHGTLDAHSEGLGRGSTFTLSLPLFSAPDYKSFQENFVPCSPNDSFTQRNLRILVVDDVLSNRKLLCRLLERKGHRCDMAENGQRALDAIKSDTEGGYHCILIDFEMPVLNGPDAVRRIREDLGCDVFIVGVTGNMLTEDVEYFISRGANCVLPKPVQLPILEELLVEHGLLLRAAVLVPHQVLHPLYYLELQRVAEPRPGPAEDPPHGSPELGQAHPPRAVLVCDPVLPGRVHVPSGRVRAHAEHDLLPHERPREPRVERHVDEELGPREEEPGGDEGYACGPGLVAAVPGSGVDPYDLRLYVGRRELASAEPGAGRLVVEPPAVLDLEAGGVAAEHALRVGPGRPRLVRVELVPVLVELEVAVDLDEVGLAPPQFRGVVPRHGRPEALVLVEVQRAHLSRVTVLFVPRGGAELLDAVPVRRRVADLRLVAPVRALPHDLRARAALHPRLARVGVQPEAVLDDGPDEEPVGIPGLVERSLERVPQEVVAEARQRKEDAPVVPLSGTST</sequence>
<dbReference type="SMART" id="SM00448">
    <property type="entry name" value="REC"/>
    <property type="match status" value="1"/>
</dbReference>
<feature type="domain" description="Response regulatory" evidence="10">
    <location>
        <begin position="810"/>
        <end position="928"/>
    </location>
</feature>
<dbReference type="GO" id="GO:0009927">
    <property type="term" value="F:histidine phosphotransfer kinase activity"/>
    <property type="evidence" value="ECO:0007669"/>
    <property type="project" value="TreeGrafter"/>
</dbReference>
<dbReference type="Pfam" id="PF02518">
    <property type="entry name" value="HATPase_c"/>
    <property type="match status" value="1"/>
</dbReference>
<dbReference type="EMBL" id="AGNL01049635">
    <property type="protein sequence ID" value="EJK44477.1"/>
    <property type="molecule type" value="Genomic_DNA"/>
</dbReference>
<reference evidence="11 12" key="1">
    <citation type="journal article" date="2012" name="Genome Biol.">
        <title>Genome and low-iron response of an oceanic diatom adapted to chronic iron limitation.</title>
        <authorList>
            <person name="Lommer M."/>
            <person name="Specht M."/>
            <person name="Roy A.S."/>
            <person name="Kraemer L."/>
            <person name="Andreson R."/>
            <person name="Gutowska M.A."/>
            <person name="Wolf J."/>
            <person name="Bergner S.V."/>
            <person name="Schilhabel M.B."/>
            <person name="Klostermeier U.C."/>
            <person name="Beiko R.G."/>
            <person name="Rosenstiel P."/>
            <person name="Hippler M."/>
            <person name="Laroche J."/>
        </authorList>
    </citation>
    <scope>NUCLEOTIDE SEQUENCE [LARGE SCALE GENOMIC DNA]</scope>
    <source>
        <strain evidence="11 12">CCMP1005</strain>
    </source>
</reference>
<feature type="non-terminal residue" evidence="11">
    <location>
        <position position="1267"/>
    </location>
</feature>
<keyword evidence="5" id="KW-0418">Kinase</keyword>
<dbReference type="CDD" id="cd17546">
    <property type="entry name" value="REC_hyHK_CKI1_RcsC-like"/>
    <property type="match status" value="1"/>
</dbReference>
<dbReference type="SUPFAM" id="SSF52172">
    <property type="entry name" value="CheY-like"/>
    <property type="match status" value="1"/>
</dbReference>
<keyword evidence="3 6" id="KW-0597">Phosphoprotein</keyword>
<comment type="catalytic activity">
    <reaction evidence="1">
        <text>ATP + protein L-histidine = ADP + protein N-phospho-L-histidine.</text>
        <dbReference type="EC" id="2.7.13.3"/>
    </reaction>
</comment>
<dbReference type="PROSITE" id="PS50110">
    <property type="entry name" value="RESPONSE_REGULATORY"/>
    <property type="match status" value="1"/>
</dbReference>
<evidence type="ECO:0000256" key="2">
    <source>
        <dbReference type="ARBA" id="ARBA00012438"/>
    </source>
</evidence>
<evidence type="ECO:0000256" key="3">
    <source>
        <dbReference type="ARBA" id="ARBA00022553"/>
    </source>
</evidence>
<gene>
    <name evidence="11" type="ORF">THAOC_36977</name>
</gene>
<keyword evidence="8" id="KW-0472">Membrane</keyword>
<dbReference type="InterPro" id="IPR001789">
    <property type="entry name" value="Sig_transdc_resp-reg_receiver"/>
</dbReference>
<dbReference type="InterPro" id="IPR036097">
    <property type="entry name" value="HisK_dim/P_sf"/>
</dbReference>
<dbReference type="Gene3D" id="3.40.50.2300">
    <property type="match status" value="1"/>
</dbReference>
<dbReference type="Proteomes" id="UP000266841">
    <property type="component" value="Unassembled WGS sequence"/>
</dbReference>
<dbReference type="CDD" id="cd00082">
    <property type="entry name" value="HisKA"/>
    <property type="match status" value="1"/>
</dbReference>
<dbReference type="OMA" id="CALERFW"/>
<dbReference type="SMART" id="SM00387">
    <property type="entry name" value="HATPase_c"/>
    <property type="match status" value="1"/>
</dbReference>
<comment type="caution">
    <text evidence="11">The sequence shown here is derived from an EMBL/GenBank/DDBJ whole genome shotgun (WGS) entry which is preliminary data.</text>
</comment>
<feature type="region of interest" description="Disordered" evidence="7">
    <location>
        <begin position="669"/>
        <end position="692"/>
    </location>
</feature>
<dbReference type="PANTHER" id="PTHR43047:SF66">
    <property type="entry name" value="HISKA"/>
    <property type="match status" value="1"/>
</dbReference>
<dbReference type="InterPro" id="IPR011006">
    <property type="entry name" value="CheY-like_superfamily"/>
</dbReference>
<dbReference type="Pfam" id="PF00512">
    <property type="entry name" value="HisKA"/>
    <property type="match status" value="1"/>
</dbReference>
<dbReference type="EC" id="2.7.13.3" evidence="2"/>
<dbReference type="GO" id="GO:0000155">
    <property type="term" value="F:phosphorelay sensor kinase activity"/>
    <property type="evidence" value="ECO:0007669"/>
    <property type="project" value="InterPro"/>
</dbReference>
<evidence type="ECO:0000313" key="11">
    <source>
        <dbReference type="EMBL" id="EJK44477.1"/>
    </source>
</evidence>
<evidence type="ECO:0000256" key="8">
    <source>
        <dbReference type="SAM" id="Phobius"/>
    </source>
</evidence>
<feature type="compositionally biased region" description="Basic and acidic residues" evidence="7">
    <location>
        <begin position="1000"/>
        <end position="1031"/>
    </location>
</feature>
<dbReference type="SMART" id="SM00388">
    <property type="entry name" value="HisKA"/>
    <property type="match status" value="1"/>
</dbReference>
<dbReference type="AlphaFoldDB" id="K0RD54"/>
<keyword evidence="4" id="KW-0808">Transferase</keyword>
<evidence type="ECO:0000259" key="10">
    <source>
        <dbReference type="PROSITE" id="PS50110"/>
    </source>
</evidence>
<feature type="compositionally biased region" description="Basic residues" evidence="7">
    <location>
        <begin position="669"/>
        <end position="682"/>
    </location>
</feature>
<dbReference type="eggNOG" id="KOG0519">
    <property type="taxonomic scope" value="Eukaryota"/>
</dbReference>
<dbReference type="OrthoDB" id="207061at2759"/>
<organism evidence="11 12">
    <name type="scientific">Thalassiosira oceanica</name>
    <name type="common">Marine diatom</name>
    <dbReference type="NCBI Taxonomy" id="159749"/>
    <lineage>
        <taxon>Eukaryota</taxon>
        <taxon>Sar</taxon>
        <taxon>Stramenopiles</taxon>
        <taxon>Ochrophyta</taxon>
        <taxon>Bacillariophyta</taxon>
        <taxon>Coscinodiscophyceae</taxon>
        <taxon>Thalassiosirophycidae</taxon>
        <taxon>Thalassiosirales</taxon>
        <taxon>Thalassiosiraceae</taxon>
        <taxon>Thalassiosira</taxon>
    </lineage>
</organism>
<feature type="transmembrane region" description="Helical" evidence="8">
    <location>
        <begin position="77"/>
        <end position="99"/>
    </location>
</feature>
<evidence type="ECO:0000256" key="4">
    <source>
        <dbReference type="ARBA" id="ARBA00022679"/>
    </source>
</evidence>
<evidence type="ECO:0000256" key="1">
    <source>
        <dbReference type="ARBA" id="ARBA00000085"/>
    </source>
</evidence>
<feature type="domain" description="Histidine kinase" evidence="9">
    <location>
        <begin position="480"/>
        <end position="784"/>
    </location>
</feature>
<dbReference type="Gene3D" id="3.30.565.10">
    <property type="entry name" value="Histidine kinase-like ATPase, C-terminal domain"/>
    <property type="match status" value="1"/>
</dbReference>
<dbReference type="Gene3D" id="1.10.287.130">
    <property type="match status" value="1"/>
</dbReference>
<evidence type="ECO:0000259" key="9">
    <source>
        <dbReference type="PROSITE" id="PS50109"/>
    </source>
</evidence>
<dbReference type="SUPFAM" id="SSF47384">
    <property type="entry name" value="Homodimeric domain of signal transducing histidine kinase"/>
    <property type="match status" value="1"/>
</dbReference>
<protein>
    <recommendedName>
        <fullName evidence="2">histidine kinase</fullName>
        <ecNumber evidence="2">2.7.13.3</ecNumber>
    </recommendedName>
</protein>
<evidence type="ECO:0000256" key="7">
    <source>
        <dbReference type="SAM" id="MobiDB-lite"/>
    </source>
</evidence>
<keyword evidence="8" id="KW-1133">Transmembrane helix</keyword>
<dbReference type="InterPro" id="IPR003594">
    <property type="entry name" value="HATPase_dom"/>
</dbReference>
<feature type="transmembrane region" description="Helical" evidence="8">
    <location>
        <begin position="438"/>
        <end position="459"/>
    </location>
</feature>
<dbReference type="PRINTS" id="PR00344">
    <property type="entry name" value="BCTRLSENSOR"/>
</dbReference>
<feature type="region of interest" description="Disordered" evidence="7">
    <location>
        <begin position="1246"/>
        <end position="1267"/>
    </location>
</feature>
<name>K0RD54_THAOC</name>
<accession>K0RD54</accession>
<dbReference type="Pfam" id="PF00072">
    <property type="entry name" value="Response_reg"/>
    <property type="match status" value="1"/>
</dbReference>
<dbReference type="InterPro" id="IPR004358">
    <property type="entry name" value="Sig_transdc_His_kin-like_C"/>
</dbReference>
<keyword evidence="8" id="KW-0812">Transmembrane</keyword>
<proteinExistence type="predicted"/>
<dbReference type="PROSITE" id="PS50109">
    <property type="entry name" value="HIS_KIN"/>
    <property type="match status" value="1"/>
</dbReference>